<evidence type="ECO:0000313" key="4">
    <source>
        <dbReference type="Proteomes" id="UP000567179"/>
    </source>
</evidence>
<dbReference type="GO" id="GO:0005975">
    <property type="term" value="P:carbohydrate metabolic process"/>
    <property type="evidence" value="ECO:0007669"/>
    <property type="project" value="InterPro"/>
</dbReference>
<dbReference type="SUPFAM" id="SSF54556">
    <property type="entry name" value="Chitinase insertion domain"/>
    <property type="match status" value="1"/>
</dbReference>
<dbReference type="PANTHER" id="PTHR11177">
    <property type="entry name" value="CHITINASE"/>
    <property type="match status" value="1"/>
</dbReference>
<name>A0A8H5BUH9_9AGAR</name>
<dbReference type="PROSITE" id="PS50195">
    <property type="entry name" value="PX"/>
    <property type="match status" value="1"/>
</dbReference>
<dbReference type="Pfam" id="PF00787">
    <property type="entry name" value="PX"/>
    <property type="match status" value="1"/>
</dbReference>
<dbReference type="Pfam" id="PF00704">
    <property type="entry name" value="Glyco_hydro_18"/>
    <property type="match status" value="1"/>
</dbReference>
<evidence type="ECO:0000259" key="1">
    <source>
        <dbReference type="PROSITE" id="PS50195"/>
    </source>
</evidence>
<dbReference type="SMART" id="SM00636">
    <property type="entry name" value="Glyco_18"/>
    <property type="match status" value="1"/>
</dbReference>
<comment type="caution">
    <text evidence="3">The sequence shown here is derived from an EMBL/GenBank/DDBJ whole genome shotgun (WGS) entry which is preliminary data.</text>
</comment>
<dbReference type="OrthoDB" id="73875at2759"/>
<reference evidence="3 4" key="1">
    <citation type="journal article" date="2020" name="ISME J.">
        <title>Uncovering the hidden diversity of litter-decomposition mechanisms in mushroom-forming fungi.</title>
        <authorList>
            <person name="Floudas D."/>
            <person name="Bentzer J."/>
            <person name="Ahren D."/>
            <person name="Johansson T."/>
            <person name="Persson P."/>
            <person name="Tunlid A."/>
        </authorList>
    </citation>
    <scope>NUCLEOTIDE SEQUENCE [LARGE SCALE GENOMIC DNA]</scope>
    <source>
        <strain evidence="3 4">CBS 101986</strain>
    </source>
</reference>
<dbReference type="GO" id="GO:0004568">
    <property type="term" value="F:chitinase activity"/>
    <property type="evidence" value="ECO:0007669"/>
    <property type="project" value="TreeGrafter"/>
</dbReference>
<dbReference type="Proteomes" id="UP000567179">
    <property type="component" value="Unassembled WGS sequence"/>
</dbReference>
<dbReference type="GO" id="GO:0008061">
    <property type="term" value="F:chitin binding"/>
    <property type="evidence" value="ECO:0007669"/>
    <property type="project" value="InterPro"/>
</dbReference>
<keyword evidence="4" id="KW-1185">Reference proteome</keyword>
<gene>
    <name evidence="3" type="ORF">D9619_009058</name>
</gene>
<feature type="domain" description="GH18" evidence="2">
    <location>
        <begin position="162"/>
        <end position="541"/>
    </location>
</feature>
<dbReference type="SMART" id="SM00312">
    <property type="entry name" value="PX"/>
    <property type="match status" value="1"/>
</dbReference>
<feature type="domain" description="PX" evidence="1">
    <location>
        <begin position="1"/>
        <end position="113"/>
    </location>
</feature>
<dbReference type="InterPro" id="IPR001683">
    <property type="entry name" value="PX_dom"/>
</dbReference>
<dbReference type="AlphaFoldDB" id="A0A8H5BUH9"/>
<sequence length="541" mass="58859">MVAFVAITEHTTTSKPNTHVVYVAEVTLSRSVFIIERRYSEFLALHEALGDEFPFPPKRFLSTSILPSAWIDDTLIAERKAGLAKWLSALLWSSEYQNTSTFLDFLNRPPCTEVLRAQVGPDVGDVLPSSLSRASAIETVRSYISQRELESAPPAEPQAVGFVSSAYYPHWAATSTPPESLDYSKIGFLFFGFVTPNETASLDWVADTASVLRRIVLAAKASNSGIRTVLSIGGWEGSQWFSYAVSTAVNRVTFVEALVNAMNEYDLAGFNIDWEFPNSKGFGNPYSPEDSANLLLFFTALRSALGPSKIISAAVSHSTWLGPDGLPLSDVSAFAKQLSYINIMNYSAVPTSNPGSNAPLSAPILPCSAEAAMRFWSAAGFPKEQMLLGIPLFGFVFKTKKTSLVGDDSVDALSTVAFKGAHKEIIARPPMQSLSSHVSLACWWGKQIPFKNIVQSGALVKRFDGNYGQGAGYTLAWDDTSSTPYLFNSKKRTLITFDNTRSLAAKVRFAKENGLAGCCAWSLDMDDGTSLQDVIRTAMGV</sequence>
<protein>
    <recommendedName>
        <fullName evidence="5">Chitinase</fullName>
    </recommendedName>
</protein>
<dbReference type="Gene3D" id="3.30.1520.10">
    <property type="entry name" value="Phox-like domain"/>
    <property type="match status" value="1"/>
</dbReference>
<dbReference type="InterPro" id="IPR050314">
    <property type="entry name" value="Glycosyl_Hydrlase_18"/>
</dbReference>
<dbReference type="SUPFAM" id="SSF51445">
    <property type="entry name" value="(Trans)glycosidases"/>
    <property type="match status" value="1"/>
</dbReference>
<dbReference type="GO" id="GO:0005576">
    <property type="term" value="C:extracellular region"/>
    <property type="evidence" value="ECO:0007669"/>
    <property type="project" value="TreeGrafter"/>
</dbReference>
<dbReference type="Gene3D" id="3.20.20.80">
    <property type="entry name" value="Glycosidases"/>
    <property type="match status" value="2"/>
</dbReference>
<dbReference type="EMBL" id="JAACJJ010000002">
    <property type="protein sequence ID" value="KAF5329825.1"/>
    <property type="molecule type" value="Genomic_DNA"/>
</dbReference>
<accession>A0A8H5BUH9</accession>
<dbReference type="InterPro" id="IPR036871">
    <property type="entry name" value="PX_dom_sf"/>
</dbReference>
<dbReference type="InterPro" id="IPR017853">
    <property type="entry name" value="GH"/>
</dbReference>
<dbReference type="InterPro" id="IPR029070">
    <property type="entry name" value="Chitinase_insertion_sf"/>
</dbReference>
<dbReference type="PANTHER" id="PTHR11177:SF317">
    <property type="entry name" value="CHITINASE 12-RELATED"/>
    <property type="match status" value="1"/>
</dbReference>
<evidence type="ECO:0008006" key="5">
    <source>
        <dbReference type="Google" id="ProtNLM"/>
    </source>
</evidence>
<proteinExistence type="predicted"/>
<dbReference type="InterPro" id="IPR001223">
    <property type="entry name" value="Glyco_hydro18_cat"/>
</dbReference>
<evidence type="ECO:0000313" key="3">
    <source>
        <dbReference type="EMBL" id="KAF5329825.1"/>
    </source>
</evidence>
<evidence type="ECO:0000259" key="2">
    <source>
        <dbReference type="PROSITE" id="PS51910"/>
    </source>
</evidence>
<organism evidence="3 4">
    <name type="scientific">Psilocybe cf. subviscida</name>
    <dbReference type="NCBI Taxonomy" id="2480587"/>
    <lineage>
        <taxon>Eukaryota</taxon>
        <taxon>Fungi</taxon>
        <taxon>Dikarya</taxon>
        <taxon>Basidiomycota</taxon>
        <taxon>Agaricomycotina</taxon>
        <taxon>Agaricomycetes</taxon>
        <taxon>Agaricomycetidae</taxon>
        <taxon>Agaricales</taxon>
        <taxon>Agaricineae</taxon>
        <taxon>Strophariaceae</taxon>
        <taxon>Psilocybe</taxon>
    </lineage>
</organism>
<dbReference type="GO" id="GO:0035091">
    <property type="term" value="F:phosphatidylinositol binding"/>
    <property type="evidence" value="ECO:0007669"/>
    <property type="project" value="InterPro"/>
</dbReference>
<dbReference type="PROSITE" id="PS51910">
    <property type="entry name" value="GH18_2"/>
    <property type="match status" value="1"/>
</dbReference>
<dbReference type="SUPFAM" id="SSF64268">
    <property type="entry name" value="PX domain"/>
    <property type="match status" value="1"/>
</dbReference>
<dbReference type="GO" id="GO:0006032">
    <property type="term" value="P:chitin catabolic process"/>
    <property type="evidence" value="ECO:0007669"/>
    <property type="project" value="TreeGrafter"/>
</dbReference>
<dbReference type="InterPro" id="IPR011583">
    <property type="entry name" value="Chitinase_II/V-like_cat"/>
</dbReference>